<dbReference type="FunCoup" id="A0A5Q0BCY8">
    <property type="interactions" value="111"/>
</dbReference>
<evidence type="ECO:0000256" key="6">
    <source>
        <dbReference type="SAM" id="Phobius"/>
    </source>
</evidence>
<dbReference type="GO" id="GO:0022857">
    <property type="term" value="F:transmembrane transporter activity"/>
    <property type="evidence" value="ECO:0007669"/>
    <property type="project" value="InterPro"/>
</dbReference>
<evidence type="ECO:0000259" key="7">
    <source>
        <dbReference type="PROSITE" id="PS50850"/>
    </source>
</evidence>
<keyword evidence="5 6" id="KW-0472">Membrane</keyword>
<dbReference type="FunFam" id="1.20.1250.20:FF:000018">
    <property type="entry name" value="MFS transporter permease"/>
    <property type="match status" value="1"/>
</dbReference>
<proteinExistence type="predicted"/>
<dbReference type="PANTHER" id="PTHR43791">
    <property type="entry name" value="PERMEASE-RELATED"/>
    <property type="match status" value="1"/>
</dbReference>
<dbReference type="OrthoDB" id="9773957at2"/>
<dbReference type="Gene3D" id="1.20.1250.20">
    <property type="entry name" value="MFS general substrate transporter like domains"/>
    <property type="match status" value="2"/>
</dbReference>
<reference evidence="8 9" key="1">
    <citation type="submission" date="2019-09" db="EMBL/GenBank/DDBJ databases">
        <title>Ecophysiology of the spiral-shaped methanotroph Methylospira mobilis as revealed by the complete genome sequence.</title>
        <authorList>
            <person name="Oshkin I.Y."/>
            <person name="Dedysh S.N."/>
            <person name="Miroshnikov K."/>
            <person name="Danilova O.V."/>
            <person name="Hakobyan A."/>
            <person name="Liesack W."/>
        </authorList>
    </citation>
    <scope>NUCLEOTIDE SEQUENCE [LARGE SCALE GENOMIC DNA]</scope>
    <source>
        <strain evidence="8 9">Shm1</strain>
    </source>
</reference>
<keyword evidence="2" id="KW-0813">Transport</keyword>
<keyword evidence="3 6" id="KW-0812">Transmembrane</keyword>
<dbReference type="AlphaFoldDB" id="A0A5Q0BCY8"/>
<evidence type="ECO:0000256" key="4">
    <source>
        <dbReference type="ARBA" id="ARBA00022989"/>
    </source>
</evidence>
<feature type="transmembrane region" description="Helical" evidence="6">
    <location>
        <begin position="110"/>
        <end position="132"/>
    </location>
</feature>
<dbReference type="InParanoid" id="A0A5Q0BCY8"/>
<dbReference type="RefSeq" id="WP_153247654.1">
    <property type="nucleotide sequence ID" value="NZ_CP044205.1"/>
</dbReference>
<dbReference type="InterPro" id="IPR036259">
    <property type="entry name" value="MFS_trans_sf"/>
</dbReference>
<evidence type="ECO:0000256" key="5">
    <source>
        <dbReference type="ARBA" id="ARBA00023136"/>
    </source>
</evidence>
<feature type="transmembrane region" description="Helical" evidence="6">
    <location>
        <begin position="338"/>
        <end position="356"/>
    </location>
</feature>
<dbReference type="InterPro" id="IPR011701">
    <property type="entry name" value="MFS"/>
</dbReference>
<dbReference type="Proteomes" id="UP000325755">
    <property type="component" value="Chromosome"/>
</dbReference>
<feature type="transmembrane region" description="Helical" evidence="6">
    <location>
        <begin position="368"/>
        <end position="390"/>
    </location>
</feature>
<keyword evidence="9" id="KW-1185">Reference proteome</keyword>
<dbReference type="Pfam" id="PF07690">
    <property type="entry name" value="MFS_1"/>
    <property type="match status" value="1"/>
</dbReference>
<dbReference type="PANTHER" id="PTHR43791:SF36">
    <property type="entry name" value="TRANSPORTER, PUTATIVE (AFU_ORTHOLOGUE AFUA_6G08340)-RELATED"/>
    <property type="match status" value="1"/>
</dbReference>
<feature type="transmembrane region" description="Helical" evidence="6">
    <location>
        <begin position="314"/>
        <end position="332"/>
    </location>
</feature>
<feature type="transmembrane region" description="Helical" evidence="6">
    <location>
        <begin position="178"/>
        <end position="200"/>
    </location>
</feature>
<evidence type="ECO:0000256" key="2">
    <source>
        <dbReference type="ARBA" id="ARBA00022448"/>
    </source>
</evidence>
<comment type="subcellular location">
    <subcellularLocation>
        <location evidence="1">Membrane</location>
        <topology evidence="1">Multi-pass membrane protein</topology>
    </subcellularLocation>
</comment>
<evidence type="ECO:0000256" key="1">
    <source>
        <dbReference type="ARBA" id="ARBA00004141"/>
    </source>
</evidence>
<feature type="transmembrane region" description="Helical" evidence="6">
    <location>
        <begin position="246"/>
        <end position="268"/>
    </location>
</feature>
<feature type="transmembrane region" description="Helical" evidence="6">
    <location>
        <begin position="144"/>
        <end position="166"/>
    </location>
</feature>
<dbReference type="InterPro" id="IPR020846">
    <property type="entry name" value="MFS_dom"/>
</dbReference>
<dbReference type="EMBL" id="CP044205">
    <property type="protein sequence ID" value="QFY41670.1"/>
    <property type="molecule type" value="Genomic_DNA"/>
</dbReference>
<evidence type="ECO:0000313" key="9">
    <source>
        <dbReference type="Proteomes" id="UP000325755"/>
    </source>
</evidence>
<dbReference type="PROSITE" id="PS50850">
    <property type="entry name" value="MFS"/>
    <property type="match status" value="1"/>
</dbReference>
<gene>
    <name evidence="8" type="ORF">F6R98_02715</name>
</gene>
<evidence type="ECO:0000313" key="8">
    <source>
        <dbReference type="EMBL" id="QFY41670.1"/>
    </source>
</evidence>
<organism evidence="8 9">
    <name type="scientific">Candidatus Methylospira mobilis</name>
    <dbReference type="NCBI Taxonomy" id="1808979"/>
    <lineage>
        <taxon>Bacteria</taxon>
        <taxon>Pseudomonadati</taxon>
        <taxon>Pseudomonadota</taxon>
        <taxon>Gammaproteobacteria</taxon>
        <taxon>Methylococcales</taxon>
        <taxon>Methylococcaceae</taxon>
        <taxon>Candidatus Methylospira</taxon>
    </lineage>
</organism>
<feature type="domain" description="Major facilitator superfamily (MFS) profile" evidence="7">
    <location>
        <begin position="20"/>
        <end position="421"/>
    </location>
</feature>
<feature type="transmembrane region" description="Helical" evidence="6">
    <location>
        <begin position="54"/>
        <end position="73"/>
    </location>
</feature>
<dbReference type="CDD" id="cd17319">
    <property type="entry name" value="MFS_ExuT_GudP_like"/>
    <property type="match status" value="1"/>
</dbReference>
<feature type="transmembrane region" description="Helical" evidence="6">
    <location>
        <begin position="85"/>
        <end position="104"/>
    </location>
</feature>
<dbReference type="GO" id="GO:0016020">
    <property type="term" value="C:membrane"/>
    <property type="evidence" value="ECO:0007669"/>
    <property type="project" value="UniProtKB-SubCell"/>
</dbReference>
<name>A0A5Q0BCY8_9GAMM</name>
<dbReference type="SUPFAM" id="SSF103473">
    <property type="entry name" value="MFS general substrate transporter"/>
    <property type="match status" value="1"/>
</dbReference>
<protein>
    <submittedName>
        <fullName evidence="8">MFS transporter</fullName>
    </submittedName>
</protein>
<feature type="transmembrane region" description="Helical" evidence="6">
    <location>
        <begin position="402"/>
        <end position="420"/>
    </location>
</feature>
<dbReference type="KEGG" id="mmob:F6R98_02715"/>
<evidence type="ECO:0000256" key="3">
    <source>
        <dbReference type="ARBA" id="ARBA00022692"/>
    </source>
</evidence>
<accession>A0A5Q0BCY8</accession>
<feature type="transmembrane region" description="Helical" evidence="6">
    <location>
        <begin position="280"/>
        <end position="302"/>
    </location>
</feature>
<keyword evidence="4 6" id="KW-1133">Transmembrane helix</keyword>
<feature type="transmembrane region" description="Helical" evidence="6">
    <location>
        <begin position="20"/>
        <end position="42"/>
    </location>
</feature>
<sequence length="421" mass="46044">MPAKPENPAGSVTRKTTRRLIPFLFFLFLLAYLDRINISFAQLQMRDSLSFGDAVYALGAGIFFIGYTFFEIPSNLALYRFGARIWIARIMISWGIVSTCMALINTPHQFYLLRFLLGVAEAGFFPGIILYLSYWFPEAERAKILAQFATATAIAGVIGASLSGFLLQMHGIAGLAGWQWLFIAEGLPSIAAGLAVLKLLTDKPEQADWLTPSERSWLCERMRQEHAVTSSYHISELKTALTSLRVWRLGTLYFCIVLSFYGIGMWLPQIIKRFSGMDNLHVSLLSALPYLTAAIVMVINGLHSDRSGERRLHVLIPAWLGACGLLLNVLTITPVFHLLGLCLAAAGIFSTLGPFWTLPSSWLRGNAAAGGIALINSLGNLGGFAGPYLVALCKTHFGGFDVALSALACILMTGSLLVLLE</sequence>